<evidence type="ECO:0000256" key="1">
    <source>
        <dbReference type="SAM" id="MobiDB-lite"/>
    </source>
</evidence>
<proteinExistence type="predicted"/>
<dbReference type="AlphaFoldDB" id="A0A485P3U7"/>
<evidence type="ECO:0000313" key="3">
    <source>
        <dbReference type="Proteomes" id="UP000386466"/>
    </source>
</evidence>
<dbReference type="EMBL" id="CAAGRJ010026723">
    <property type="protein sequence ID" value="VFV38939.1"/>
    <property type="molecule type" value="Genomic_DNA"/>
</dbReference>
<feature type="region of interest" description="Disordered" evidence="1">
    <location>
        <begin position="155"/>
        <end position="229"/>
    </location>
</feature>
<keyword evidence="3" id="KW-1185">Reference proteome</keyword>
<dbReference type="Proteomes" id="UP000386466">
    <property type="component" value="Unassembled WGS sequence"/>
</dbReference>
<organism evidence="2 3">
    <name type="scientific">Lynx pardinus</name>
    <name type="common">Iberian lynx</name>
    <name type="synonym">Felis pardina</name>
    <dbReference type="NCBI Taxonomy" id="191816"/>
    <lineage>
        <taxon>Eukaryota</taxon>
        <taxon>Metazoa</taxon>
        <taxon>Chordata</taxon>
        <taxon>Craniata</taxon>
        <taxon>Vertebrata</taxon>
        <taxon>Euteleostomi</taxon>
        <taxon>Mammalia</taxon>
        <taxon>Eutheria</taxon>
        <taxon>Laurasiatheria</taxon>
        <taxon>Carnivora</taxon>
        <taxon>Feliformia</taxon>
        <taxon>Felidae</taxon>
        <taxon>Felinae</taxon>
        <taxon>Lynx</taxon>
    </lineage>
</organism>
<evidence type="ECO:0000313" key="2">
    <source>
        <dbReference type="EMBL" id="VFV38939.1"/>
    </source>
</evidence>
<evidence type="ECO:0008006" key="4">
    <source>
        <dbReference type="Google" id="ProtNLM"/>
    </source>
</evidence>
<sequence length="229" mass="26004">MALVKSLRPLPMENSGILRKSCTPQFLQVKWVWERTLAMESDPFPICLCCSSSNYDLDYKLYREDVPYRSVYECQRIPPLINRVPVKIRRTQVGMGIKSSCSPHKGPRKSHLPQEQIKLQTEELHSIRGELSQIKAQVDRLLETLERMDQQRDQLLGQAPPTGGPACTPRSEASEENRALVSKRSSCRNTEAKQEPRGQRPHPEADSPEDSTDPEEAVKNHASDQESSQ</sequence>
<feature type="compositionally biased region" description="Basic and acidic residues" evidence="1">
    <location>
        <begin position="190"/>
        <end position="205"/>
    </location>
</feature>
<feature type="compositionally biased region" description="Basic and acidic residues" evidence="1">
    <location>
        <begin position="216"/>
        <end position="229"/>
    </location>
</feature>
<gene>
    <name evidence="2" type="ORF">LYPA_23C006906</name>
</gene>
<name>A0A485P3U7_LYNPA</name>
<feature type="compositionally biased region" description="Acidic residues" evidence="1">
    <location>
        <begin position="206"/>
        <end position="215"/>
    </location>
</feature>
<accession>A0A485P3U7</accession>
<protein>
    <recommendedName>
        <fullName evidence="4">Heterogeneous nuclear</fullName>
    </recommendedName>
</protein>
<reference evidence="2 3" key="1">
    <citation type="submission" date="2019-01" db="EMBL/GenBank/DDBJ databases">
        <authorList>
            <person name="Alioto T."/>
            <person name="Alioto T."/>
        </authorList>
    </citation>
    <scope>NUCLEOTIDE SEQUENCE [LARGE SCALE GENOMIC DNA]</scope>
</reference>